<organism evidence="2 3">
    <name type="scientific">Neurospora crassa (strain ATCC 24698 / 74-OR23-1A / CBS 708.71 / DSM 1257 / FGSC 987)</name>
    <dbReference type="NCBI Taxonomy" id="367110"/>
    <lineage>
        <taxon>Eukaryota</taxon>
        <taxon>Fungi</taxon>
        <taxon>Dikarya</taxon>
        <taxon>Ascomycota</taxon>
        <taxon>Pezizomycotina</taxon>
        <taxon>Sordariomycetes</taxon>
        <taxon>Sordariomycetidae</taxon>
        <taxon>Sordariales</taxon>
        <taxon>Sordariaceae</taxon>
        <taxon>Neurospora</taxon>
    </lineage>
</organism>
<dbReference type="AlphaFoldDB" id="V5IN35"/>
<dbReference type="GeneID" id="23568442"/>
<dbReference type="VEuPathDB" id="FungiDB:NCU05462"/>
<sequence length="123" mass="13861">MTFQQAHSRLIHHLDGMKTSSFWSAIQANAQHSLLFRMQRNEHRVTPDSYYCAKVSCFWSGRLTACCLLSSLADDLVSTPPALLLPCRPFSKHEPNVNKQTKNGSRQQKTTNQSKGVCGHNVM</sequence>
<evidence type="ECO:0000313" key="3">
    <source>
        <dbReference type="Proteomes" id="UP000001805"/>
    </source>
</evidence>
<dbReference type="RefSeq" id="XP_011393582.1">
    <property type="nucleotide sequence ID" value="XM_011395280.1"/>
</dbReference>
<dbReference type="InParanoid" id="V5IN35"/>
<proteinExistence type="predicted"/>
<gene>
    <name evidence="2" type="ORF">NCU05462</name>
</gene>
<evidence type="ECO:0000313" key="2">
    <source>
        <dbReference type="EMBL" id="ESA43558.1"/>
    </source>
</evidence>
<protein>
    <submittedName>
        <fullName evidence="2">Uncharacterized protein</fullName>
    </submittedName>
</protein>
<reference evidence="2 3" key="1">
    <citation type="journal article" date="2003" name="Nature">
        <title>The genome sequence of the filamentous fungus Neurospora crassa.</title>
        <authorList>
            <person name="Galagan J.E."/>
            <person name="Calvo S.E."/>
            <person name="Borkovich K.A."/>
            <person name="Selker E.U."/>
            <person name="Read N.D."/>
            <person name="Jaffe D."/>
            <person name="FitzHugh W."/>
            <person name="Ma L.J."/>
            <person name="Smirnov S."/>
            <person name="Purcell S."/>
            <person name="Rehman B."/>
            <person name="Elkins T."/>
            <person name="Engels R."/>
            <person name="Wang S."/>
            <person name="Nielsen C.B."/>
            <person name="Butler J."/>
            <person name="Endrizzi M."/>
            <person name="Qui D."/>
            <person name="Ianakiev P."/>
            <person name="Bell-Pedersen D."/>
            <person name="Nelson M.A."/>
            <person name="Werner-Washburne M."/>
            <person name="Selitrennikoff C.P."/>
            <person name="Kinsey J.A."/>
            <person name="Braun E.L."/>
            <person name="Zelter A."/>
            <person name="Schulte U."/>
            <person name="Kothe G.O."/>
            <person name="Jedd G."/>
            <person name="Mewes W."/>
            <person name="Staben C."/>
            <person name="Marcotte E."/>
            <person name="Greenberg D."/>
            <person name="Roy A."/>
            <person name="Foley K."/>
            <person name="Naylor J."/>
            <person name="Stange-Thomann N."/>
            <person name="Barrett R."/>
            <person name="Gnerre S."/>
            <person name="Kamal M."/>
            <person name="Kamvysselis M."/>
            <person name="Mauceli E."/>
            <person name="Bielke C."/>
            <person name="Rudd S."/>
            <person name="Frishman D."/>
            <person name="Krystofova S."/>
            <person name="Rasmussen C."/>
            <person name="Metzenberg R.L."/>
            <person name="Perkins D.D."/>
            <person name="Kroken S."/>
            <person name="Cogoni C."/>
            <person name="Macino G."/>
            <person name="Catcheside D."/>
            <person name="Li W."/>
            <person name="Pratt R.J."/>
            <person name="Osmani S.A."/>
            <person name="DeSouza C.P."/>
            <person name="Glass L."/>
            <person name="Orbach M.J."/>
            <person name="Berglund J.A."/>
            <person name="Voelker R."/>
            <person name="Yarden O."/>
            <person name="Plamann M."/>
            <person name="Seiler S."/>
            <person name="Dunlap J."/>
            <person name="Radford A."/>
            <person name="Aramayo R."/>
            <person name="Natvig D.O."/>
            <person name="Alex L.A."/>
            <person name="Mannhaupt G."/>
            <person name="Ebbole D.J."/>
            <person name="Freitag M."/>
            <person name="Paulsen I."/>
            <person name="Sachs M.S."/>
            <person name="Lander E.S."/>
            <person name="Nusbaum C."/>
            <person name="Birren B."/>
        </authorList>
    </citation>
    <scope>NUCLEOTIDE SEQUENCE [LARGE SCALE GENOMIC DNA]</scope>
    <source>
        <strain evidence="3">ATCC 24698 / 74-OR23-1A / CBS 708.71 / DSM 1257 / FGSC 987</strain>
    </source>
</reference>
<keyword evidence="3" id="KW-1185">Reference proteome</keyword>
<feature type="region of interest" description="Disordered" evidence="1">
    <location>
        <begin position="94"/>
        <end position="123"/>
    </location>
</feature>
<dbReference type="EMBL" id="CM002237">
    <property type="protein sequence ID" value="ESA43558.1"/>
    <property type="molecule type" value="Genomic_DNA"/>
</dbReference>
<name>V5IN35_NEUCR</name>
<dbReference type="KEGG" id="ncr:NCU05462"/>
<evidence type="ECO:0000256" key="1">
    <source>
        <dbReference type="SAM" id="MobiDB-lite"/>
    </source>
</evidence>
<accession>V5IN35</accession>
<dbReference type="Proteomes" id="UP000001805">
    <property type="component" value="Chromosome 6, Linkage Group II"/>
</dbReference>
<feature type="compositionally biased region" description="Polar residues" evidence="1">
    <location>
        <begin position="97"/>
        <end position="115"/>
    </location>
</feature>